<sequence length="482" mass="52368">IPSSILIIGSGVFGLSTAYSLSKDSKFKGADITVVDRWPFPTTDGASIDTSRLIRADYADPAYARLALSARAHWRGDFGAQGRYHETGVVLTSAGKDGDYVSKSLANVRDLQRLEKERGSPQATRFEPLRSREEIRAVTKVGSSSGEQGYINFTSGWADSEASMRYLRRQVESLGRVRFVTGTIKAFIKSADGNRIDGAVLSDGTKLTASLTIVAAGAWSPALVDLRGIVTATGQVLSYVELSREEQEYLSKCPTQLNMSTGLFVVPPPPPRDSEAGSSCEASRHNYLKLARHGYGYCNPTTISHPETGEKVTVSLPHTAPSAPYAAQSVPMEAIEACRIALRDFLPSDLGSLPKGAPESIPSIRDRQFAFARLCHYADTPSGDFLIDYHPRYQKSLFVATGGSGHGFKFLPVLGDQIVQCLTGQRPEDFKDKWAWPAEDTIATWKAKCVEEGGQGWPGDGSRGGRMGMVLEEEMKKGRANM</sequence>
<dbReference type="PANTHER" id="PTHR10961:SF46">
    <property type="entry name" value="PEROXISOMAL SARCOSINE OXIDASE"/>
    <property type="match status" value="1"/>
</dbReference>
<keyword evidence="3" id="KW-0285">Flavoprotein</keyword>
<dbReference type="InterPro" id="IPR036188">
    <property type="entry name" value="FAD/NAD-bd_sf"/>
</dbReference>
<evidence type="ECO:0000256" key="3">
    <source>
        <dbReference type="ARBA" id="ARBA00022630"/>
    </source>
</evidence>
<feature type="non-terminal residue" evidence="7">
    <location>
        <position position="1"/>
    </location>
</feature>
<dbReference type="AlphaFoldDB" id="A0A9P4M501"/>
<dbReference type="GO" id="GO:0050031">
    <property type="term" value="F:L-pipecolate oxidase activity"/>
    <property type="evidence" value="ECO:0007669"/>
    <property type="project" value="TreeGrafter"/>
</dbReference>
<reference evidence="7" key="1">
    <citation type="journal article" date="2020" name="Stud. Mycol.">
        <title>101 Dothideomycetes genomes: a test case for predicting lifestyles and emergence of pathogens.</title>
        <authorList>
            <person name="Haridas S."/>
            <person name="Albert R."/>
            <person name="Binder M."/>
            <person name="Bloem J."/>
            <person name="Labutti K."/>
            <person name="Salamov A."/>
            <person name="Andreopoulos B."/>
            <person name="Baker S."/>
            <person name="Barry K."/>
            <person name="Bills G."/>
            <person name="Bluhm B."/>
            <person name="Cannon C."/>
            <person name="Castanera R."/>
            <person name="Culley D."/>
            <person name="Daum C."/>
            <person name="Ezra D."/>
            <person name="Gonzalez J."/>
            <person name="Henrissat B."/>
            <person name="Kuo A."/>
            <person name="Liang C."/>
            <person name="Lipzen A."/>
            <person name="Lutzoni F."/>
            <person name="Magnuson J."/>
            <person name="Mondo S."/>
            <person name="Nolan M."/>
            <person name="Ohm R."/>
            <person name="Pangilinan J."/>
            <person name="Park H.-J."/>
            <person name="Ramirez L."/>
            <person name="Alfaro M."/>
            <person name="Sun H."/>
            <person name="Tritt A."/>
            <person name="Yoshinaga Y."/>
            <person name="Zwiers L.-H."/>
            <person name="Turgeon B."/>
            <person name="Goodwin S."/>
            <person name="Spatafora J."/>
            <person name="Crous P."/>
            <person name="Grigoriev I."/>
        </authorList>
    </citation>
    <scope>NUCLEOTIDE SEQUENCE</scope>
    <source>
        <strain evidence="7">CBS 133067</strain>
    </source>
</reference>
<proteinExistence type="inferred from homology"/>
<keyword evidence="8" id="KW-1185">Reference proteome</keyword>
<evidence type="ECO:0000256" key="1">
    <source>
        <dbReference type="ARBA" id="ARBA00001974"/>
    </source>
</evidence>
<comment type="similarity">
    <text evidence="2">Belongs to the MSOX/MTOX family.</text>
</comment>
<dbReference type="GO" id="GO:0004657">
    <property type="term" value="F:proline dehydrogenase activity"/>
    <property type="evidence" value="ECO:0007669"/>
    <property type="project" value="TreeGrafter"/>
</dbReference>
<dbReference type="Pfam" id="PF01266">
    <property type="entry name" value="DAO"/>
    <property type="match status" value="1"/>
</dbReference>
<accession>A0A9P4M501</accession>
<feature type="domain" description="FAD dependent oxidoreductase" evidence="6">
    <location>
        <begin position="5"/>
        <end position="419"/>
    </location>
</feature>
<evidence type="ECO:0000256" key="5">
    <source>
        <dbReference type="ARBA" id="ARBA00023002"/>
    </source>
</evidence>
<evidence type="ECO:0000256" key="4">
    <source>
        <dbReference type="ARBA" id="ARBA00022827"/>
    </source>
</evidence>
<keyword evidence="4" id="KW-0274">FAD</keyword>
<dbReference type="Gene3D" id="3.50.50.60">
    <property type="entry name" value="FAD/NAD(P)-binding domain"/>
    <property type="match status" value="1"/>
</dbReference>
<keyword evidence="5" id="KW-0560">Oxidoreductase</keyword>
<comment type="cofactor">
    <cofactor evidence="1">
        <name>FAD</name>
        <dbReference type="ChEBI" id="CHEBI:57692"/>
    </cofactor>
</comment>
<dbReference type="PANTHER" id="PTHR10961">
    <property type="entry name" value="PEROXISOMAL SARCOSINE OXIDASE"/>
    <property type="match status" value="1"/>
</dbReference>
<name>A0A9P4M501_9PEZI</name>
<protein>
    <submittedName>
        <fullName evidence="7">FAD dependent oxidoreductase</fullName>
    </submittedName>
</protein>
<evidence type="ECO:0000313" key="8">
    <source>
        <dbReference type="Proteomes" id="UP000799772"/>
    </source>
</evidence>
<dbReference type="EMBL" id="ML978128">
    <property type="protein sequence ID" value="KAF2097483.1"/>
    <property type="molecule type" value="Genomic_DNA"/>
</dbReference>
<gene>
    <name evidence="7" type="ORF">NA57DRAFT_23274</name>
</gene>
<dbReference type="Gene3D" id="3.30.9.10">
    <property type="entry name" value="D-Amino Acid Oxidase, subunit A, domain 2"/>
    <property type="match status" value="1"/>
</dbReference>
<evidence type="ECO:0000313" key="7">
    <source>
        <dbReference type="EMBL" id="KAF2097483.1"/>
    </source>
</evidence>
<dbReference type="InterPro" id="IPR006076">
    <property type="entry name" value="FAD-dep_OxRdtase"/>
</dbReference>
<dbReference type="GO" id="GO:0008115">
    <property type="term" value="F:sarcosine oxidase activity"/>
    <property type="evidence" value="ECO:0007669"/>
    <property type="project" value="TreeGrafter"/>
</dbReference>
<dbReference type="OrthoDB" id="2219495at2759"/>
<dbReference type="GO" id="GO:0050660">
    <property type="term" value="F:flavin adenine dinucleotide binding"/>
    <property type="evidence" value="ECO:0007669"/>
    <property type="project" value="InterPro"/>
</dbReference>
<dbReference type="Proteomes" id="UP000799772">
    <property type="component" value="Unassembled WGS sequence"/>
</dbReference>
<comment type="caution">
    <text evidence="7">The sequence shown here is derived from an EMBL/GenBank/DDBJ whole genome shotgun (WGS) entry which is preliminary data.</text>
</comment>
<evidence type="ECO:0000259" key="6">
    <source>
        <dbReference type="Pfam" id="PF01266"/>
    </source>
</evidence>
<dbReference type="InterPro" id="IPR045170">
    <property type="entry name" value="MTOX"/>
</dbReference>
<dbReference type="SUPFAM" id="SSF51905">
    <property type="entry name" value="FAD/NAD(P)-binding domain"/>
    <property type="match status" value="1"/>
</dbReference>
<feature type="non-terminal residue" evidence="7">
    <location>
        <position position="482"/>
    </location>
</feature>
<organism evidence="7 8">
    <name type="scientific">Rhizodiscina lignyota</name>
    <dbReference type="NCBI Taxonomy" id="1504668"/>
    <lineage>
        <taxon>Eukaryota</taxon>
        <taxon>Fungi</taxon>
        <taxon>Dikarya</taxon>
        <taxon>Ascomycota</taxon>
        <taxon>Pezizomycotina</taxon>
        <taxon>Dothideomycetes</taxon>
        <taxon>Pleosporomycetidae</taxon>
        <taxon>Aulographales</taxon>
        <taxon>Rhizodiscinaceae</taxon>
        <taxon>Rhizodiscina</taxon>
    </lineage>
</organism>
<evidence type="ECO:0000256" key="2">
    <source>
        <dbReference type="ARBA" id="ARBA00010989"/>
    </source>
</evidence>